<feature type="domain" description="N-acetyltransferase" evidence="1">
    <location>
        <begin position="1"/>
        <end position="169"/>
    </location>
</feature>
<dbReference type="RefSeq" id="WP_040270212.1">
    <property type="nucleotide sequence ID" value="NZ_JROO01000004.1"/>
</dbReference>
<dbReference type="GO" id="GO:0016747">
    <property type="term" value="F:acyltransferase activity, transferring groups other than amino-acyl groups"/>
    <property type="evidence" value="ECO:0007669"/>
    <property type="project" value="InterPro"/>
</dbReference>
<dbReference type="CDD" id="cd04301">
    <property type="entry name" value="NAT_SF"/>
    <property type="match status" value="1"/>
</dbReference>
<name>A0A0C2FLX7_9ACTN</name>
<dbReference type="Gene3D" id="3.40.630.30">
    <property type="match status" value="1"/>
</dbReference>
<dbReference type="InterPro" id="IPR016181">
    <property type="entry name" value="Acyl_CoA_acyltransferase"/>
</dbReference>
<evidence type="ECO:0000313" key="3">
    <source>
        <dbReference type="Proteomes" id="UP000031675"/>
    </source>
</evidence>
<dbReference type="PROSITE" id="PS51186">
    <property type="entry name" value="GNAT"/>
    <property type="match status" value="1"/>
</dbReference>
<dbReference type="Proteomes" id="UP000031675">
    <property type="component" value="Unassembled WGS sequence"/>
</dbReference>
<protein>
    <recommendedName>
        <fullName evidence="1">N-acetyltransferase domain-containing protein</fullName>
    </recommendedName>
</protein>
<evidence type="ECO:0000313" key="2">
    <source>
        <dbReference type="EMBL" id="KII00340.1"/>
    </source>
</evidence>
<sequence length="190" mass="19603">MLIRRETAADTAAVRSVITAAFAANVPADAPAGTEPVEAALLERLREDSGWRAEYSLVAVDAAASDGAADPAGSTAVVGHVVCTRGYVGATPALGLGPIGVAPDRQGRGVGSALMHAVLGAADACSEPLVALLGEPGYYRRFGFRSAAEFGIAAPDPSWGDYFQARPLSAYEPAHRGAFRYAEPFDRLSA</sequence>
<dbReference type="InterPro" id="IPR000182">
    <property type="entry name" value="GNAT_dom"/>
</dbReference>
<dbReference type="STRING" id="183763.LP52_01935"/>
<dbReference type="AlphaFoldDB" id="A0A0C2FLX7"/>
<evidence type="ECO:0000259" key="1">
    <source>
        <dbReference type="PROSITE" id="PS51186"/>
    </source>
</evidence>
<gene>
    <name evidence="2" type="ORF">LP52_01935</name>
</gene>
<accession>A0A0C2FLX7</accession>
<keyword evidence="3" id="KW-1185">Reference proteome</keyword>
<organism evidence="2 3">
    <name type="scientific">Streptomonospora alba</name>
    <dbReference type="NCBI Taxonomy" id="183763"/>
    <lineage>
        <taxon>Bacteria</taxon>
        <taxon>Bacillati</taxon>
        <taxon>Actinomycetota</taxon>
        <taxon>Actinomycetes</taxon>
        <taxon>Streptosporangiales</taxon>
        <taxon>Nocardiopsidaceae</taxon>
        <taxon>Streptomonospora</taxon>
    </lineage>
</organism>
<dbReference type="Pfam" id="PF13527">
    <property type="entry name" value="Acetyltransf_9"/>
    <property type="match status" value="1"/>
</dbReference>
<dbReference type="OrthoDB" id="9797178at2"/>
<proteinExistence type="predicted"/>
<reference evidence="3" key="1">
    <citation type="journal article" date="2015" name="Chem. Biol.">
        <title>Structure, bioactivity, and resistance mechanism of streptomonomicin, an unusual lasso Peptide from an understudied halophilic actinomycete.</title>
        <authorList>
            <person name="Metelev M."/>
            <person name="Tietz J.I."/>
            <person name="Melby J.O."/>
            <person name="Blair P.M."/>
            <person name="Zhu L."/>
            <person name="Livnat I."/>
            <person name="Severinov K."/>
            <person name="Mitchell D.A."/>
        </authorList>
    </citation>
    <scope>NUCLEOTIDE SEQUENCE [LARGE SCALE GENOMIC DNA]</scope>
    <source>
        <strain evidence="3">YIM 90003</strain>
    </source>
</reference>
<dbReference type="SUPFAM" id="SSF55729">
    <property type="entry name" value="Acyl-CoA N-acyltransferases (Nat)"/>
    <property type="match status" value="1"/>
</dbReference>
<dbReference type="EMBL" id="JROO01000004">
    <property type="protein sequence ID" value="KII00340.1"/>
    <property type="molecule type" value="Genomic_DNA"/>
</dbReference>
<comment type="caution">
    <text evidence="2">The sequence shown here is derived from an EMBL/GenBank/DDBJ whole genome shotgun (WGS) entry which is preliminary data.</text>
</comment>